<dbReference type="EMBL" id="JAFBIL020000003">
    <property type="protein sequence ID" value="MBZ2207136.1"/>
    <property type="molecule type" value="Genomic_DNA"/>
</dbReference>
<comment type="caution">
    <text evidence="1">The sequence shown here is derived from an EMBL/GenBank/DDBJ whole genome shotgun (WGS) entry which is preliminary data.</text>
</comment>
<evidence type="ECO:0000313" key="1">
    <source>
        <dbReference type="EMBL" id="MBZ2207136.1"/>
    </source>
</evidence>
<organism evidence="1 2">
    <name type="scientific">Massilia soli</name>
    <dbReference type="NCBI Taxonomy" id="2792854"/>
    <lineage>
        <taxon>Bacteria</taxon>
        <taxon>Pseudomonadati</taxon>
        <taxon>Pseudomonadota</taxon>
        <taxon>Betaproteobacteria</taxon>
        <taxon>Burkholderiales</taxon>
        <taxon>Oxalobacteraceae</taxon>
        <taxon>Telluria group</taxon>
        <taxon>Massilia</taxon>
    </lineage>
</organism>
<keyword evidence="2" id="KW-1185">Reference proteome</keyword>
<gene>
    <name evidence="1" type="ORF">I4X03_007670</name>
</gene>
<name>A0ABS7SMN6_9BURK</name>
<reference evidence="1 2" key="1">
    <citation type="submission" date="2021-08" db="EMBL/GenBank/DDBJ databases">
        <title>Massilia sp. R798.</title>
        <authorList>
            <person name="Baek J.H."/>
            <person name="Jung H.S."/>
            <person name="Kim K.R."/>
            <person name="Jeon C.O."/>
        </authorList>
    </citation>
    <scope>NUCLEOTIDE SEQUENCE [LARGE SCALE GENOMIC DNA]</scope>
    <source>
        <strain evidence="1 2">R798</strain>
    </source>
</reference>
<protein>
    <submittedName>
        <fullName evidence="1">Uncharacterized protein</fullName>
    </submittedName>
</protein>
<dbReference type="Proteomes" id="UP000809349">
    <property type="component" value="Unassembled WGS sequence"/>
</dbReference>
<accession>A0ABS7SMN6</accession>
<sequence length="71" mass="7755">MNTIKAVLDSLSKKDSHDHYPAITVFTRGGKEFSGSLANWDQAKSPNLVKITSNSRVVCYINLADIEAVST</sequence>
<proteinExistence type="predicted"/>
<evidence type="ECO:0000313" key="2">
    <source>
        <dbReference type="Proteomes" id="UP000809349"/>
    </source>
</evidence>
<dbReference type="RefSeq" id="WP_223467639.1">
    <property type="nucleotide sequence ID" value="NZ_JAFBIL020000003.1"/>
</dbReference>